<dbReference type="InterPro" id="IPR016032">
    <property type="entry name" value="Sig_transdc_resp-reg_C-effctor"/>
</dbReference>
<feature type="transmembrane region" description="Helical" evidence="4">
    <location>
        <begin position="138"/>
        <end position="154"/>
    </location>
</feature>
<dbReference type="EMBL" id="AP025564">
    <property type="protein sequence ID" value="BDE95392.1"/>
    <property type="molecule type" value="Genomic_DNA"/>
</dbReference>
<feature type="transmembrane region" description="Helical" evidence="4">
    <location>
        <begin position="209"/>
        <end position="228"/>
    </location>
</feature>
<dbReference type="InterPro" id="IPR036259">
    <property type="entry name" value="MFS_trans_sf"/>
</dbReference>
<proteinExistence type="predicted"/>
<sequence length="470" mass="52101">MAKKGRSKAFDTTVLPLFFCCQLATLGLLRQTPSYSLWETEINAFPVFSLWIARILSVAVLLVALTMALRGCRFLRLRTMLAVNGASLLIGFVLTFYYAYSLPVYFAAQCLIGIAHAWILLCWAEYLTSLEKPHRNRSIAFAALIAVLIFTIMSAAPQSMQAVCFLAIACGSVLPLFLTPQNGGEYDKEASGGKALDARRSLASIPWELVVLMASYAMLFRILVFFNFPAVDGSMQTVAAAVIRIGGMILLLLYLSRVRFAPNTQQMIIPLFFLTLLGLLLLPGREGIVATVAVALVESSWTFFYVLIWLILPEIANSKKADPFVVLVGGWTALNLLLLLAAPLAYFFEVQVNQGTLSLTALVLIIVYTLAVALLLYRNSAKRLLAKQSPSWEKEQEDHFAALAEEHGLTPRENDVFQLLVQGYSLPAIEKEFVLSHSTVKTHARHVYEKFGVSGKQELIERVKRSQHIG</sequence>
<accession>A0ABM7WGL6</accession>
<dbReference type="SUPFAM" id="SSF46894">
    <property type="entry name" value="C-terminal effector domain of the bipartite response regulators"/>
    <property type="match status" value="1"/>
</dbReference>
<evidence type="ECO:0000256" key="3">
    <source>
        <dbReference type="ARBA" id="ARBA00023163"/>
    </source>
</evidence>
<dbReference type="SUPFAM" id="SSF103473">
    <property type="entry name" value="MFS general substrate transporter"/>
    <property type="match status" value="1"/>
</dbReference>
<feature type="transmembrane region" description="Helical" evidence="4">
    <location>
        <begin position="288"/>
        <end position="312"/>
    </location>
</feature>
<dbReference type="InterPro" id="IPR036388">
    <property type="entry name" value="WH-like_DNA-bd_sf"/>
</dbReference>
<gene>
    <name evidence="6" type="ORF">CE91St30_07250</name>
</gene>
<keyword evidence="1" id="KW-0805">Transcription regulation</keyword>
<dbReference type="SMART" id="SM00421">
    <property type="entry name" value="HTH_LUXR"/>
    <property type="match status" value="1"/>
</dbReference>
<dbReference type="CDD" id="cd06170">
    <property type="entry name" value="LuxR_C_like"/>
    <property type="match status" value="1"/>
</dbReference>
<keyword evidence="4" id="KW-0812">Transmembrane</keyword>
<dbReference type="InterPro" id="IPR000792">
    <property type="entry name" value="Tscrpt_reg_LuxR_C"/>
</dbReference>
<dbReference type="RefSeq" id="WP_244411784.1">
    <property type="nucleotide sequence ID" value="NZ_AP025564.1"/>
</dbReference>
<keyword evidence="4" id="KW-1133">Transmembrane helix</keyword>
<evidence type="ECO:0000259" key="5">
    <source>
        <dbReference type="PROSITE" id="PS50043"/>
    </source>
</evidence>
<dbReference type="Pfam" id="PF00196">
    <property type="entry name" value="GerE"/>
    <property type="match status" value="1"/>
</dbReference>
<feature type="transmembrane region" description="Helical" evidence="4">
    <location>
        <begin position="81"/>
        <end position="100"/>
    </location>
</feature>
<reference evidence="6 7" key="1">
    <citation type="submission" date="2022-01" db="EMBL/GenBank/DDBJ databases">
        <title>Novel bile acid biosynthetic pathways are enriched in the microbiome of centenarians.</title>
        <authorList>
            <person name="Sato Y."/>
            <person name="Atarashi K."/>
            <person name="Plichta R.D."/>
            <person name="Arai Y."/>
            <person name="Sasajima S."/>
            <person name="Kearney M.S."/>
            <person name="Suda W."/>
            <person name="Takeshita K."/>
            <person name="Sasaki T."/>
            <person name="Okamoto S."/>
            <person name="Skelly N.A."/>
            <person name="Okamura Y."/>
            <person name="Vlamakis H."/>
            <person name="Li Y."/>
            <person name="Tanoue T."/>
            <person name="Takei H."/>
            <person name="Nittono H."/>
            <person name="Narushima S."/>
            <person name="Irie J."/>
            <person name="Itoh H."/>
            <person name="Moriya K."/>
            <person name="Sugiura Y."/>
            <person name="Suematsu M."/>
            <person name="Moritoki N."/>
            <person name="Shibata S."/>
            <person name="Littman R.D."/>
            <person name="Fischbach A.M."/>
            <person name="Uwamino Y."/>
            <person name="Inoue T."/>
            <person name="Honda A."/>
            <person name="Hattori M."/>
            <person name="Murai T."/>
            <person name="Xavier J.R."/>
            <person name="Hirose N."/>
            <person name="Honda K."/>
        </authorList>
    </citation>
    <scope>NUCLEOTIDE SEQUENCE [LARGE SCALE GENOMIC DNA]</scope>
    <source>
        <strain evidence="6 7">CE91-St30</strain>
    </source>
</reference>
<evidence type="ECO:0000256" key="4">
    <source>
        <dbReference type="SAM" id="Phobius"/>
    </source>
</evidence>
<feature type="transmembrane region" description="Helical" evidence="4">
    <location>
        <begin position="359"/>
        <end position="377"/>
    </location>
</feature>
<feature type="transmembrane region" description="Helical" evidence="4">
    <location>
        <begin position="234"/>
        <end position="255"/>
    </location>
</feature>
<evidence type="ECO:0000313" key="7">
    <source>
        <dbReference type="Proteomes" id="UP001320544"/>
    </source>
</evidence>
<feature type="transmembrane region" description="Helical" evidence="4">
    <location>
        <begin position="267"/>
        <end position="282"/>
    </location>
</feature>
<feature type="transmembrane region" description="Helical" evidence="4">
    <location>
        <begin position="12"/>
        <end position="29"/>
    </location>
</feature>
<protein>
    <recommendedName>
        <fullName evidence="5">HTH luxR-type domain-containing protein</fullName>
    </recommendedName>
</protein>
<feature type="transmembrane region" description="Helical" evidence="4">
    <location>
        <begin position="106"/>
        <end position="126"/>
    </location>
</feature>
<keyword evidence="4" id="KW-0472">Membrane</keyword>
<name>A0ABM7WGL6_9ACTN</name>
<dbReference type="PRINTS" id="PR00038">
    <property type="entry name" value="HTHLUXR"/>
</dbReference>
<keyword evidence="2" id="KW-0238">DNA-binding</keyword>
<organism evidence="6 7">
    <name type="scientific">Raoultibacter timonensis</name>
    <dbReference type="NCBI Taxonomy" id="1907662"/>
    <lineage>
        <taxon>Bacteria</taxon>
        <taxon>Bacillati</taxon>
        <taxon>Actinomycetota</taxon>
        <taxon>Coriobacteriia</taxon>
        <taxon>Eggerthellales</taxon>
        <taxon>Eggerthellaceae</taxon>
        <taxon>Raoultibacter</taxon>
    </lineage>
</organism>
<feature type="domain" description="HTH luxR-type" evidence="5">
    <location>
        <begin position="402"/>
        <end position="467"/>
    </location>
</feature>
<feature type="transmembrane region" description="Helical" evidence="4">
    <location>
        <begin position="160"/>
        <end position="178"/>
    </location>
</feature>
<feature type="transmembrane region" description="Helical" evidence="4">
    <location>
        <begin position="49"/>
        <end position="69"/>
    </location>
</feature>
<dbReference type="PROSITE" id="PS50043">
    <property type="entry name" value="HTH_LUXR_2"/>
    <property type="match status" value="1"/>
</dbReference>
<dbReference type="Proteomes" id="UP001320544">
    <property type="component" value="Chromosome"/>
</dbReference>
<keyword evidence="3" id="KW-0804">Transcription</keyword>
<dbReference type="PANTHER" id="PTHR44688:SF16">
    <property type="entry name" value="DNA-BINDING TRANSCRIPTIONAL ACTIVATOR DEVR_DOSR"/>
    <property type="match status" value="1"/>
</dbReference>
<dbReference type="PANTHER" id="PTHR44688">
    <property type="entry name" value="DNA-BINDING TRANSCRIPTIONAL ACTIVATOR DEVR_DOSR"/>
    <property type="match status" value="1"/>
</dbReference>
<evidence type="ECO:0000256" key="2">
    <source>
        <dbReference type="ARBA" id="ARBA00023125"/>
    </source>
</evidence>
<evidence type="ECO:0000313" key="6">
    <source>
        <dbReference type="EMBL" id="BDE95392.1"/>
    </source>
</evidence>
<feature type="transmembrane region" description="Helical" evidence="4">
    <location>
        <begin position="324"/>
        <end position="347"/>
    </location>
</feature>
<keyword evidence="7" id="KW-1185">Reference proteome</keyword>
<dbReference type="Gene3D" id="1.10.10.10">
    <property type="entry name" value="Winged helix-like DNA-binding domain superfamily/Winged helix DNA-binding domain"/>
    <property type="match status" value="1"/>
</dbReference>
<evidence type="ECO:0000256" key="1">
    <source>
        <dbReference type="ARBA" id="ARBA00023015"/>
    </source>
</evidence>